<feature type="signal peptide" evidence="3">
    <location>
        <begin position="1"/>
        <end position="22"/>
    </location>
</feature>
<proteinExistence type="predicted"/>
<comment type="caution">
    <text evidence="4">The sequence shown here is derived from an EMBL/GenBank/DDBJ whole genome shotgun (WGS) entry which is preliminary data.</text>
</comment>
<dbReference type="PROSITE" id="PS50092">
    <property type="entry name" value="TSP1"/>
    <property type="match status" value="2"/>
</dbReference>
<accession>A0A3M7ST55</accession>
<evidence type="ECO:0000256" key="3">
    <source>
        <dbReference type="SAM" id="SignalP"/>
    </source>
</evidence>
<dbReference type="STRING" id="10195.A0A3M7ST55"/>
<evidence type="ECO:0000256" key="2">
    <source>
        <dbReference type="ARBA" id="ARBA00023157"/>
    </source>
</evidence>
<dbReference type="Gene3D" id="2.20.100.10">
    <property type="entry name" value="Thrombospondin type-1 (TSP1) repeat"/>
    <property type="match status" value="2"/>
</dbReference>
<dbReference type="SMART" id="SM00209">
    <property type="entry name" value="TSP1"/>
    <property type="match status" value="2"/>
</dbReference>
<keyword evidence="5" id="KW-1185">Reference proteome</keyword>
<keyword evidence="1" id="KW-0677">Repeat</keyword>
<dbReference type="Proteomes" id="UP000276133">
    <property type="component" value="Unassembled WGS sequence"/>
</dbReference>
<sequence>MLKKKIIIFLLIFKINENFSYGVSNDDMKGEWTAWSEWSSCIGECSYGHKTRIRTCVKSSNSNPDKRCFGMAEMQKICRIEKKCVVNGEWSEWSTFECDSKCGIGIKIRKRTCDNPPPSNSGLDCIGFSEETDYCSDFTRDDCLNDSEPLKFMPFFLKYLILKKLQFKAENYVESSNGRFECDDDLLNYFYKSFKNIQIEWLLNGNVLKKNSSFLVLEKGKKVTGIYLCTVKIPILKYRIVLDYFPLIVDKKILSDYRGQPTTIFANVLTLNSILRHLSLRINVVKNSKIVRNFSLNELPFDDHLRLTDYYLIEKIDDDSYDFILTDYNNPPKIRICTNRLTFK</sequence>
<feature type="chain" id="PRO_5018320381" evidence="3">
    <location>
        <begin position="23"/>
        <end position="344"/>
    </location>
</feature>
<organism evidence="4 5">
    <name type="scientific">Brachionus plicatilis</name>
    <name type="common">Marine rotifer</name>
    <name type="synonym">Brachionus muelleri</name>
    <dbReference type="NCBI Taxonomy" id="10195"/>
    <lineage>
        <taxon>Eukaryota</taxon>
        <taxon>Metazoa</taxon>
        <taxon>Spiralia</taxon>
        <taxon>Gnathifera</taxon>
        <taxon>Rotifera</taxon>
        <taxon>Eurotatoria</taxon>
        <taxon>Monogononta</taxon>
        <taxon>Pseudotrocha</taxon>
        <taxon>Ploima</taxon>
        <taxon>Brachionidae</taxon>
        <taxon>Brachionus</taxon>
    </lineage>
</organism>
<dbReference type="EMBL" id="REGN01000793">
    <property type="protein sequence ID" value="RNA39041.1"/>
    <property type="molecule type" value="Genomic_DNA"/>
</dbReference>
<dbReference type="PANTHER" id="PTHR22906">
    <property type="entry name" value="PROPERDIN"/>
    <property type="match status" value="1"/>
</dbReference>
<evidence type="ECO:0000256" key="1">
    <source>
        <dbReference type="ARBA" id="ARBA00022737"/>
    </source>
</evidence>
<dbReference type="AlphaFoldDB" id="A0A3M7ST55"/>
<reference evidence="4 5" key="1">
    <citation type="journal article" date="2018" name="Sci. Rep.">
        <title>Genomic signatures of local adaptation to the degree of environmental predictability in rotifers.</title>
        <authorList>
            <person name="Franch-Gras L."/>
            <person name="Hahn C."/>
            <person name="Garcia-Roger E.M."/>
            <person name="Carmona M.J."/>
            <person name="Serra M."/>
            <person name="Gomez A."/>
        </authorList>
    </citation>
    <scope>NUCLEOTIDE SEQUENCE [LARGE SCALE GENOMIC DNA]</scope>
    <source>
        <strain evidence="4">HYR1</strain>
    </source>
</reference>
<protein>
    <submittedName>
        <fullName evidence="4">Coadhesin</fullName>
    </submittedName>
</protein>
<dbReference type="InterPro" id="IPR052065">
    <property type="entry name" value="Compl_asym_regulator"/>
</dbReference>
<feature type="non-terminal residue" evidence="4">
    <location>
        <position position="344"/>
    </location>
</feature>
<dbReference type="SUPFAM" id="SSF82895">
    <property type="entry name" value="TSP-1 type 1 repeat"/>
    <property type="match status" value="2"/>
</dbReference>
<evidence type="ECO:0000313" key="4">
    <source>
        <dbReference type="EMBL" id="RNA39041.1"/>
    </source>
</evidence>
<dbReference type="PANTHER" id="PTHR22906:SF54">
    <property type="entry name" value="IG-LIKE DOMAIN-CONTAINING PROTEIN"/>
    <property type="match status" value="1"/>
</dbReference>
<dbReference type="PRINTS" id="PR01705">
    <property type="entry name" value="TSP1REPEAT"/>
</dbReference>
<dbReference type="Pfam" id="PF00090">
    <property type="entry name" value="TSP_1"/>
    <property type="match status" value="2"/>
</dbReference>
<dbReference type="InterPro" id="IPR036383">
    <property type="entry name" value="TSP1_rpt_sf"/>
</dbReference>
<dbReference type="OrthoDB" id="446173at2759"/>
<name>A0A3M7ST55_BRAPC</name>
<keyword evidence="3" id="KW-0732">Signal</keyword>
<keyword evidence="2" id="KW-1015">Disulfide bond</keyword>
<dbReference type="InterPro" id="IPR000884">
    <property type="entry name" value="TSP1_rpt"/>
</dbReference>
<gene>
    <name evidence="4" type="ORF">BpHYR1_050381</name>
</gene>
<evidence type="ECO:0000313" key="5">
    <source>
        <dbReference type="Proteomes" id="UP000276133"/>
    </source>
</evidence>
<dbReference type="FunFam" id="2.20.100.10:FF:000001">
    <property type="entry name" value="semaphorin-5A isoform X1"/>
    <property type="match status" value="1"/>
</dbReference>